<dbReference type="Proteomes" id="UP000028007">
    <property type="component" value="Unassembled WGS sequence"/>
</dbReference>
<dbReference type="AlphaFoldDB" id="A0A081PK95"/>
<accession>A0A081PK95</accession>
<protein>
    <submittedName>
        <fullName evidence="1">Uncharacterized protein</fullName>
    </submittedName>
</protein>
<reference evidence="1 2" key="1">
    <citation type="journal article" date="1992" name="Int. J. Syst. Bacteriol.">
        <title>Sphingobacterium antarcticus sp. nov. a Psychrotrophic Bacterium from the Soils of Schirmacher Oasis, Antarctica.</title>
        <authorList>
            <person name="Shivaji S."/>
            <person name="Ray M.K."/>
            <person name="Rao N.S."/>
            <person name="Saiserr L."/>
            <person name="Jagannadham M.V."/>
            <person name="Kumar G.S."/>
            <person name="Reddy G."/>
            <person name="Bhargava P.M."/>
        </authorList>
    </citation>
    <scope>NUCLEOTIDE SEQUENCE [LARGE SCALE GENOMIC DNA]</scope>
    <source>
        <strain evidence="1 2">4BY</strain>
    </source>
</reference>
<comment type="caution">
    <text evidence="1">The sequence shown here is derived from an EMBL/GenBank/DDBJ whole genome shotgun (WGS) entry which is preliminary data.</text>
</comment>
<dbReference type="eggNOG" id="ENOG5033N23">
    <property type="taxonomic scope" value="Bacteria"/>
</dbReference>
<name>A0A081PK95_9SPHI</name>
<sequence length="112" mass="12582">MGFLLMPNQSYACSKKSTKTEQSSCSKKKALKAQDCCKTKSCKKSKEDKGHCSGNCKDKTCTNNAPSPSIAIISHLEINRDYFAEIKKQKFGFKQIHYSSGYFSIWQPPKIS</sequence>
<evidence type="ECO:0000313" key="1">
    <source>
        <dbReference type="EMBL" id="KEQ31118.1"/>
    </source>
</evidence>
<keyword evidence="2" id="KW-1185">Reference proteome</keyword>
<evidence type="ECO:0000313" key="2">
    <source>
        <dbReference type="Proteomes" id="UP000028007"/>
    </source>
</evidence>
<dbReference type="EMBL" id="JNFF01000020">
    <property type="protein sequence ID" value="KEQ31118.1"/>
    <property type="molecule type" value="Genomic_DNA"/>
</dbReference>
<proteinExistence type="predicted"/>
<gene>
    <name evidence="1" type="ORF">N180_08510</name>
</gene>
<organism evidence="1 2">
    <name type="scientific">Pedobacter antarcticus 4BY</name>
    <dbReference type="NCBI Taxonomy" id="1358423"/>
    <lineage>
        <taxon>Bacteria</taxon>
        <taxon>Pseudomonadati</taxon>
        <taxon>Bacteroidota</taxon>
        <taxon>Sphingobacteriia</taxon>
        <taxon>Sphingobacteriales</taxon>
        <taxon>Sphingobacteriaceae</taxon>
        <taxon>Pedobacter</taxon>
    </lineage>
</organism>